<keyword evidence="2" id="KW-0378">Hydrolase</keyword>
<comment type="PTM">
    <text evidence="3">The conversion to 3-oxoalanine (also known as C-formylglycine, FGly), of a serine or cysteine residue in prokaryotes and of a cysteine residue in eukaryotes, is critical for catalytic activity.</text>
</comment>
<dbReference type="SUPFAM" id="SSF53649">
    <property type="entry name" value="Alkaline phosphatase-like"/>
    <property type="match status" value="1"/>
</dbReference>
<evidence type="ECO:0000313" key="6">
    <source>
        <dbReference type="EMBL" id="KAG7294594.1"/>
    </source>
</evidence>
<feature type="chain" id="PRO_5042247180" description="Arylsulfatase" evidence="4">
    <location>
        <begin position="19"/>
        <end position="570"/>
    </location>
</feature>
<dbReference type="AlphaFoldDB" id="A0AAD4F8D9"/>
<proteinExistence type="inferred from homology"/>
<sequence>MLSSLSLAVALLATTAAASCSSKGSKKPNFIFIMTDDQDMLMNSLSYQPAVQKHFADKGTWFKKHFCTVSQCCPSRVSLLTGKAAHNTNVTDVMPPYGGYPKFVSQGLNDNYLPIWLQQAGYNTYYTGKLINSHSVTTYNNPFPKGWNGSDFLIDPGTYVYYNSCMTRNNEPYAWHPGQYSTDLIASKAVGFLEDAIAAKDRPFFLGVAPIGPHGEVLVSDNTPYFLDPVPADRHKDLFPGVKVPRTPNFNPDTPGTASYLKSAPRLSQKEIEYGDEYYRKRLQALQAVDDLVDSIVTRLEADPDVLANTYLIYTADNGYHISQHRLPPGKTCNIEEDINIPFFIRGPGVAKGAVQTFPTSHTDIVPTLFTLAGIPLHDDFDGEPIPVTHKMMARSKPKSEHVNVEFWGTTLKEGNIYNSTSFLNNTFKHVRVIGDGYDLAFAVWCTMDHELYDMTADPYQMTNLYGTSGRIAEWSIPKLTARLNGLLLTLKACKGQVCTRPWKKLHPQDNVKNLRQAMNARYDDFYEEQQHRVTFSECALGQILAYEGALEPIPYGAGGKRAARWEDWT</sequence>
<gene>
    <name evidence="6" type="ORF">NEMBOFW57_004670</name>
</gene>
<dbReference type="CDD" id="cd16147">
    <property type="entry name" value="G6S"/>
    <property type="match status" value="1"/>
</dbReference>
<reference evidence="6" key="1">
    <citation type="submission" date="2023-02" db="EMBL/GenBank/DDBJ databases">
        <authorList>
            <person name="Palmer J.M."/>
        </authorList>
    </citation>
    <scope>NUCLEOTIDE SEQUENCE</scope>
    <source>
        <strain evidence="6">FW57</strain>
    </source>
</reference>
<dbReference type="FunFam" id="3.40.720.10:FF:000051">
    <property type="entry name" value="Arylsulfatase"/>
    <property type="match status" value="1"/>
</dbReference>
<dbReference type="GO" id="GO:0018958">
    <property type="term" value="P:phenol-containing compound metabolic process"/>
    <property type="evidence" value="ECO:0007669"/>
    <property type="project" value="InterPro"/>
</dbReference>
<organism evidence="6 7">
    <name type="scientific">Staphylotrichum longicolle</name>
    <dbReference type="NCBI Taxonomy" id="669026"/>
    <lineage>
        <taxon>Eukaryota</taxon>
        <taxon>Fungi</taxon>
        <taxon>Dikarya</taxon>
        <taxon>Ascomycota</taxon>
        <taxon>Pezizomycotina</taxon>
        <taxon>Sordariomycetes</taxon>
        <taxon>Sordariomycetidae</taxon>
        <taxon>Sordariales</taxon>
        <taxon>Chaetomiaceae</taxon>
        <taxon>Staphylotrichum</taxon>
    </lineage>
</organism>
<dbReference type="Pfam" id="PF00884">
    <property type="entry name" value="Sulfatase"/>
    <property type="match status" value="1"/>
</dbReference>
<dbReference type="PANTHER" id="PTHR43108:SF8">
    <property type="entry name" value="SD21168P"/>
    <property type="match status" value="1"/>
</dbReference>
<dbReference type="GO" id="GO:0004065">
    <property type="term" value="F:arylsulfatase activity"/>
    <property type="evidence" value="ECO:0007669"/>
    <property type="project" value="UniProtKB-UniRule"/>
</dbReference>
<comment type="similarity">
    <text evidence="1 2">Belongs to the sulfatase family.</text>
</comment>
<evidence type="ECO:0000256" key="4">
    <source>
        <dbReference type="SAM" id="SignalP"/>
    </source>
</evidence>
<feature type="domain" description="Sulfatase N-terminal" evidence="5">
    <location>
        <begin position="28"/>
        <end position="375"/>
    </location>
</feature>
<feature type="signal peptide" evidence="4">
    <location>
        <begin position="1"/>
        <end position="18"/>
    </location>
</feature>
<comment type="caution">
    <text evidence="6">The sequence shown here is derived from an EMBL/GenBank/DDBJ whole genome shotgun (WGS) entry which is preliminary data.</text>
</comment>
<dbReference type="InterPro" id="IPR017850">
    <property type="entry name" value="Alkaline_phosphatase_core_sf"/>
</dbReference>
<evidence type="ECO:0000259" key="5">
    <source>
        <dbReference type="Pfam" id="PF00884"/>
    </source>
</evidence>
<dbReference type="InterPro" id="IPR000917">
    <property type="entry name" value="Sulfatase_N"/>
</dbReference>
<dbReference type="GO" id="GO:0005539">
    <property type="term" value="F:glycosaminoglycan binding"/>
    <property type="evidence" value="ECO:0007669"/>
    <property type="project" value="TreeGrafter"/>
</dbReference>
<feature type="modified residue" description="3-oxoalanine (Cys)" evidence="3">
    <location>
        <position position="72"/>
    </location>
</feature>
<dbReference type="GO" id="GO:0008449">
    <property type="term" value="F:N-acetylglucosamine-6-sulfatase activity"/>
    <property type="evidence" value="ECO:0007669"/>
    <property type="project" value="TreeGrafter"/>
</dbReference>
<dbReference type="Proteomes" id="UP001197093">
    <property type="component" value="Unassembled WGS sequence"/>
</dbReference>
<evidence type="ECO:0000256" key="1">
    <source>
        <dbReference type="ARBA" id="ARBA00008779"/>
    </source>
</evidence>
<comment type="catalytic activity">
    <reaction evidence="2">
        <text>an aryl sulfate + H2O = a phenol + sulfate + H(+)</text>
        <dbReference type="Rhea" id="RHEA:17261"/>
        <dbReference type="ChEBI" id="CHEBI:15377"/>
        <dbReference type="ChEBI" id="CHEBI:15378"/>
        <dbReference type="ChEBI" id="CHEBI:16189"/>
        <dbReference type="ChEBI" id="CHEBI:33853"/>
        <dbReference type="ChEBI" id="CHEBI:140317"/>
        <dbReference type="EC" id="3.1.6.1"/>
    </reaction>
</comment>
<name>A0AAD4F8D9_9PEZI</name>
<evidence type="ECO:0000256" key="3">
    <source>
        <dbReference type="PIRSR" id="PIRSR000972-50"/>
    </source>
</evidence>
<accession>A0AAD4F8D9</accession>
<dbReference type="EMBL" id="JAHCVI010000001">
    <property type="protein sequence ID" value="KAG7294594.1"/>
    <property type="molecule type" value="Genomic_DNA"/>
</dbReference>
<keyword evidence="4" id="KW-0732">Signal</keyword>
<dbReference type="PIRSF" id="PIRSF000972">
    <property type="entry name" value="Arylsulf_plant"/>
    <property type="match status" value="1"/>
</dbReference>
<dbReference type="InterPro" id="IPR012083">
    <property type="entry name" value="Arylsulfatase"/>
</dbReference>
<keyword evidence="7" id="KW-1185">Reference proteome</keyword>
<dbReference type="PANTHER" id="PTHR43108">
    <property type="entry name" value="N-ACETYLGLUCOSAMINE-6-SULFATASE FAMILY MEMBER"/>
    <property type="match status" value="1"/>
</dbReference>
<protein>
    <recommendedName>
        <fullName evidence="2">Arylsulfatase</fullName>
        <shortName evidence="2">AS</shortName>
        <ecNumber evidence="2">3.1.6.1</ecNumber>
    </recommendedName>
    <alternativeName>
        <fullName evidence="2">Aryl-sulfate sulphohydrolase</fullName>
    </alternativeName>
</protein>
<dbReference type="EC" id="3.1.6.1" evidence="2"/>
<dbReference type="Gene3D" id="3.40.720.10">
    <property type="entry name" value="Alkaline Phosphatase, subunit A"/>
    <property type="match status" value="1"/>
</dbReference>
<evidence type="ECO:0000313" key="7">
    <source>
        <dbReference type="Proteomes" id="UP001197093"/>
    </source>
</evidence>
<evidence type="ECO:0000256" key="2">
    <source>
        <dbReference type="PIRNR" id="PIRNR000972"/>
    </source>
</evidence>